<evidence type="ECO:0000256" key="3">
    <source>
        <dbReference type="ARBA" id="ARBA00022723"/>
    </source>
</evidence>
<dbReference type="InterPro" id="IPR002939">
    <property type="entry name" value="DnaJ_C"/>
</dbReference>
<reference evidence="13 14" key="1">
    <citation type="submission" date="2012-12" db="EMBL/GenBank/DDBJ databases">
        <title>Whole genome shotgun sequence of Gordonia hirsuta NBRC 16056.</title>
        <authorList>
            <person name="Isaki-Nakamura S."/>
            <person name="Hosoyama A."/>
            <person name="Tsuchikane K."/>
            <person name="Katsumata H."/>
            <person name="Baba S."/>
            <person name="Yamazaki S."/>
            <person name="Fujita N."/>
        </authorList>
    </citation>
    <scope>NUCLEOTIDE SEQUENCE [LARGE SCALE GENOMIC DNA]</scope>
    <source>
        <strain evidence="13 14">NBRC 16056</strain>
    </source>
</reference>
<dbReference type="CDD" id="cd10747">
    <property type="entry name" value="DnaJ_C"/>
    <property type="match status" value="1"/>
</dbReference>
<dbReference type="Gene3D" id="2.60.260.20">
    <property type="entry name" value="Urease metallochaperone UreE, N-terminal domain"/>
    <property type="match status" value="2"/>
</dbReference>
<evidence type="ECO:0000256" key="4">
    <source>
        <dbReference type="ARBA" id="ARBA00022737"/>
    </source>
</evidence>
<keyword evidence="14" id="KW-1185">Reference proteome</keyword>
<feature type="binding site" evidence="9">
    <location>
        <position position="200"/>
    </location>
    <ligand>
        <name>Zn(2+)</name>
        <dbReference type="ChEBI" id="CHEBI:29105"/>
        <label>1</label>
    </ligand>
</feature>
<dbReference type="STRING" id="1121927.GOHSU_16_01310"/>
<dbReference type="CDD" id="cd10719">
    <property type="entry name" value="DnaJ_zf"/>
    <property type="match status" value="1"/>
</dbReference>
<evidence type="ECO:0000256" key="6">
    <source>
        <dbReference type="ARBA" id="ARBA00022833"/>
    </source>
</evidence>
<dbReference type="EMBL" id="BANT01000016">
    <property type="protein sequence ID" value="GAC57173.1"/>
    <property type="molecule type" value="Genomic_DNA"/>
</dbReference>
<feature type="binding site" evidence="9">
    <location>
        <position position="143"/>
    </location>
    <ligand>
        <name>Zn(2+)</name>
        <dbReference type="ChEBI" id="CHEBI:29105"/>
        <label>1</label>
    </ligand>
</feature>
<sequence length="382" mass="40311">MARDYYGILGVARGASDQDIKRAYRRLARELHPDVNPTQEDRFKEITTAYEVLSDPNKRRIVDAGGDPLAGPGGMGGFGGGDFGGLGDIFNTFFGGGGGGFGGRGPRGRVRPGERGYAKVTLDLDEIAAGAEREITINTAVLCEICDGDGTRGDSTPTSCPTCKGHGEIQTVQRSILGNVMSVRECPECRGAGEVITDPCLNCGGDGRVRAQRSLTVQIPAGVEHGMNVRLAGQGEVGPGGGPAGDLFVEIHERPNDVFVRDKDDLHCTVRVPMTDAALGAQIEIDTVLDSTATVHIDPGTQPGEVITVKGKGLPHLNTGLRGHLHAHLEVVVPAKLDSTQSDLLRRLKESGNDEVELVTASSKGDAKKGVFSKLRNVFAGR</sequence>
<comment type="subunit">
    <text evidence="9">Homodimer.</text>
</comment>
<dbReference type="Pfam" id="PF00226">
    <property type="entry name" value="DnaJ"/>
    <property type="match status" value="1"/>
</dbReference>
<dbReference type="PROSITE" id="PS50076">
    <property type="entry name" value="DNAJ_2"/>
    <property type="match status" value="1"/>
</dbReference>
<dbReference type="Pfam" id="PF00684">
    <property type="entry name" value="DnaJ_CXXCXGXG"/>
    <property type="match status" value="1"/>
</dbReference>
<feature type="binding site" evidence="9">
    <location>
        <position position="186"/>
    </location>
    <ligand>
        <name>Zn(2+)</name>
        <dbReference type="ChEBI" id="CHEBI:29105"/>
        <label>2</label>
    </ligand>
</feature>
<feature type="binding site" evidence="9">
    <location>
        <position position="163"/>
    </location>
    <ligand>
        <name>Zn(2+)</name>
        <dbReference type="ChEBI" id="CHEBI:29105"/>
        <label>2</label>
    </ligand>
</feature>
<dbReference type="InterPro" id="IPR008971">
    <property type="entry name" value="HSP40/DnaJ_pept-bd"/>
</dbReference>
<dbReference type="Proteomes" id="UP000053405">
    <property type="component" value="Unassembled WGS sequence"/>
</dbReference>
<evidence type="ECO:0000256" key="10">
    <source>
        <dbReference type="PROSITE-ProRule" id="PRU00546"/>
    </source>
</evidence>
<feature type="binding site" evidence="9">
    <location>
        <position position="203"/>
    </location>
    <ligand>
        <name>Zn(2+)</name>
        <dbReference type="ChEBI" id="CHEBI:29105"/>
        <label>1</label>
    </ligand>
</feature>
<keyword evidence="6 9" id="KW-0862">Zinc</keyword>
<dbReference type="SUPFAM" id="SSF57938">
    <property type="entry name" value="DnaJ/Hsp40 cysteine-rich domain"/>
    <property type="match status" value="1"/>
</dbReference>
<dbReference type="PANTHER" id="PTHR43096:SF48">
    <property type="entry name" value="CHAPERONE PROTEIN DNAJ"/>
    <property type="match status" value="1"/>
</dbReference>
<protein>
    <recommendedName>
        <fullName evidence="9">Chaperone protein DnaJ</fullName>
    </recommendedName>
</protein>
<feature type="binding site" evidence="9">
    <location>
        <position position="189"/>
    </location>
    <ligand>
        <name>Zn(2+)</name>
        <dbReference type="ChEBI" id="CHEBI:29105"/>
        <label>2</label>
    </ligand>
</feature>
<dbReference type="SMART" id="SM00271">
    <property type="entry name" value="DnaJ"/>
    <property type="match status" value="1"/>
</dbReference>
<feature type="repeat" description="CXXCXGXG motif" evidence="9">
    <location>
        <begin position="200"/>
        <end position="207"/>
    </location>
</feature>
<evidence type="ECO:0000256" key="9">
    <source>
        <dbReference type="HAMAP-Rule" id="MF_01152"/>
    </source>
</evidence>
<evidence type="ECO:0000256" key="5">
    <source>
        <dbReference type="ARBA" id="ARBA00022771"/>
    </source>
</evidence>
<dbReference type="GO" id="GO:0008270">
    <property type="term" value="F:zinc ion binding"/>
    <property type="evidence" value="ECO:0007669"/>
    <property type="project" value="UniProtKB-UniRule"/>
</dbReference>
<comment type="cofactor">
    <cofactor evidence="9">
        <name>Zn(2+)</name>
        <dbReference type="ChEBI" id="CHEBI:29105"/>
    </cofactor>
    <text evidence="9">Binds 2 Zn(2+) ions per monomer.</text>
</comment>
<dbReference type="GO" id="GO:0005524">
    <property type="term" value="F:ATP binding"/>
    <property type="evidence" value="ECO:0007669"/>
    <property type="project" value="InterPro"/>
</dbReference>
<dbReference type="NCBIfam" id="NF010871">
    <property type="entry name" value="PRK14278.1"/>
    <property type="match status" value="1"/>
</dbReference>
<feature type="repeat" description="CXXCXGXG motif" evidence="9">
    <location>
        <begin position="143"/>
        <end position="150"/>
    </location>
</feature>
<dbReference type="GO" id="GO:0005737">
    <property type="term" value="C:cytoplasm"/>
    <property type="evidence" value="ECO:0007669"/>
    <property type="project" value="UniProtKB-SubCell"/>
</dbReference>
<keyword evidence="2 9" id="KW-0235">DNA replication</keyword>
<feature type="domain" description="J" evidence="11">
    <location>
        <begin position="4"/>
        <end position="66"/>
    </location>
</feature>
<keyword evidence="8 9" id="KW-0143">Chaperone</keyword>
<dbReference type="CDD" id="cd06257">
    <property type="entry name" value="DnaJ"/>
    <property type="match status" value="1"/>
</dbReference>
<organism evidence="13 14">
    <name type="scientific">Gordonia hirsuta DSM 44140 = NBRC 16056</name>
    <dbReference type="NCBI Taxonomy" id="1121927"/>
    <lineage>
        <taxon>Bacteria</taxon>
        <taxon>Bacillati</taxon>
        <taxon>Actinomycetota</taxon>
        <taxon>Actinomycetes</taxon>
        <taxon>Mycobacteriales</taxon>
        <taxon>Gordoniaceae</taxon>
        <taxon>Gordonia</taxon>
    </lineage>
</organism>
<dbReference type="GO" id="GO:0006260">
    <property type="term" value="P:DNA replication"/>
    <property type="evidence" value="ECO:0007669"/>
    <property type="project" value="UniProtKB-KW"/>
</dbReference>
<dbReference type="PROSITE" id="PS51188">
    <property type="entry name" value="ZF_CR"/>
    <property type="match status" value="1"/>
</dbReference>
<feature type="domain" description="CR-type" evidence="12">
    <location>
        <begin position="130"/>
        <end position="212"/>
    </location>
</feature>
<dbReference type="InterPro" id="IPR036869">
    <property type="entry name" value="J_dom_sf"/>
</dbReference>
<dbReference type="SUPFAM" id="SSF46565">
    <property type="entry name" value="Chaperone J-domain"/>
    <property type="match status" value="1"/>
</dbReference>
<feature type="zinc finger region" description="CR-type" evidence="10">
    <location>
        <begin position="130"/>
        <end position="212"/>
    </location>
</feature>
<comment type="caution">
    <text evidence="13">The sequence shown here is derived from an EMBL/GenBank/DDBJ whole genome shotgun (WGS) entry which is preliminary data.</text>
</comment>
<dbReference type="Gene3D" id="6.20.20.10">
    <property type="match status" value="2"/>
</dbReference>
<dbReference type="Gene3D" id="1.10.287.110">
    <property type="entry name" value="DnaJ domain"/>
    <property type="match status" value="1"/>
</dbReference>
<dbReference type="InterPro" id="IPR001305">
    <property type="entry name" value="HSP_DnaJ_Cys-rich_dom"/>
</dbReference>
<evidence type="ECO:0000313" key="13">
    <source>
        <dbReference type="EMBL" id="GAC57173.1"/>
    </source>
</evidence>
<feature type="repeat" description="CXXCXGXG motif" evidence="9">
    <location>
        <begin position="186"/>
        <end position="193"/>
    </location>
</feature>
<keyword evidence="3 9" id="KW-0479">Metal-binding</keyword>
<dbReference type="InterPro" id="IPR012724">
    <property type="entry name" value="DnaJ"/>
</dbReference>
<dbReference type="GO" id="GO:0051082">
    <property type="term" value="F:unfolded protein binding"/>
    <property type="evidence" value="ECO:0007669"/>
    <property type="project" value="UniProtKB-UniRule"/>
</dbReference>
<dbReference type="InterPro" id="IPR001623">
    <property type="entry name" value="DnaJ_domain"/>
</dbReference>
<accession>L7LAW5</accession>
<proteinExistence type="inferred from homology"/>
<keyword evidence="5 9" id="KW-0863">Zinc-finger</keyword>
<dbReference type="OrthoDB" id="9779889at2"/>
<feature type="binding site" evidence="9">
    <location>
        <position position="160"/>
    </location>
    <ligand>
        <name>Zn(2+)</name>
        <dbReference type="ChEBI" id="CHEBI:29105"/>
        <label>2</label>
    </ligand>
</feature>
<evidence type="ECO:0000256" key="8">
    <source>
        <dbReference type="ARBA" id="ARBA00023186"/>
    </source>
</evidence>
<evidence type="ECO:0000256" key="7">
    <source>
        <dbReference type="ARBA" id="ARBA00023016"/>
    </source>
</evidence>
<evidence type="ECO:0000256" key="1">
    <source>
        <dbReference type="ARBA" id="ARBA00022490"/>
    </source>
</evidence>
<gene>
    <name evidence="9 13" type="primary">dnaJ</name>
    <name evidence="13" type="ORF">GOHSU_16_01310</name>
</gene>
<dbReference type="GO" id="GO:0031072">
    <property type="term" value="F:heat shock protein binding"/>
    <property type="evidence" value="ECO:0007669"/>
    <property type="project" value="InterPro"/>
</dbReference>
<dbReference type="PANTHER" id="PTHR43096">
    <property type="entry name" value="DNAJ HOMOLOG 1, MITOCHONDRIAL-RELATED"/>
    <property type="match status" value="1"/>
</dbReference>
<dbReference type="GO" id="GO:0042026">
    <property type="term" value="P:protein refolding"/>
    <property type="evidence" value="ECO:0007669"/>
    <property type="project" value="TreeGrafter"/>
</dbReference>
<evidence type="ECO:0000259" key="11">
    <source>
        <dbReference type="PROSITE" id="PS50076"/>
    </source>
</evidence>
<dbReference type="InterPro" id="IPR036410">
    <property type="entry name" value="HSP_DnaJ_Cys-rich_dom_sf"/>
</dbReference>
<dbReference type="Pfam" id="PF01556">
    <property type="entry name" value="DnaJ_C"/>
    <property type="match status" value="1"/>
</dbReference>
<dbReference type="HAMAP" id="MF_01152">
    <property type="entry name" value="DnaJ"/>
    <property type="match status" value="1"/>
</dbReference>
<dbReference type="GO" id="GO:0009408">
    <property type="term" value="P:response to heat"/>
    <property type="evidence" value="ECO:0007669"/>
    <property type="project" value="InterPro"/>
</dbReference>
<dbReference type="FunFam" id="2.60.260.20:FF:000005">
    <property type="entry name" value="Chaperone protein dnaJ 1, mitochondrial"/>
    <property type="match status" value="1"/>
</dbReference>
<keyword evidence="1 9" id="KW-0963">Cytoplasm</keyword>
<feature type="repeat" description="CXXCXGXG motif" evidence="9">
    <location>
        <begin position="160"/>
        <end position="167"/>
    </location>
</feature>
<dbReference type="PRINTS" id="PR00625">
    <property type="entry name" value="JDOMAIN"/>
</dbReference>
<name>L7LAW5_9ACTN</name>
<evidence type="ECO:0000256" key="2">
    <source>
        <dbReference type="ARBA" id="ARBA00022705"/>
    </source>
</evidence>
<dbReference type="AlphaFoldDB" id="L7LAW5"/>
<dbReference type="SUPFAM" id="SSF49493">
    <property type="entry name" value="HSP40/DnaJ peptide-binding domain"/>
    <property type="match status" value="2"/>
</dbReference>
<feature type="binding site" evidence="9">
    <location>
        <position position="146"/>
    </location>
    <ligand>
        <name>Zn(2+)</name>
        <dbReference type="ChEBI" id="CHEBI:29105"/>
        <label>1</label>
    </ligand>
</feature>
<comment type="domain">
    <text evidence="9">The J domain is necessary and sufficient to stimulate DnaK ATPase activity. Zinc center 1 plays an important role in the autonomous, DnaK-independent chaperone activity of DnaJ. Zinc center 2 is essential for interaction with DnaK and for DnaJ activity.</text>
</comment>
<keyword evidence="4 9" id="KW-0677">Repeat</keyword>
<evidence type="ECO:0000259" key="12">
    <source>
        <dbReference type="PROSITE" id="PS51188"/>
    </source>
</evidence>
<comment type="subcellular location">
    <subcellularLocation>
        <location evidence="9">Cytoplasm</location>
    </subcellularLocation>
</comment>
<keyword evidence="7 9" id="KW-0346">Stress response</keyword>
<comment type="similarity">
    <text evidence="9">Belongs to the DnaJ family.</text>
</comment>
<dbReference type="NCBIfam" id="NF008035">
    <property type="entry name" value="PRK10767.1"/>
    <property type="match status" value="1"/>
</dbReference>
<dbReference type="eggNOG" id="COG0484">
    <property type="taxonomic scope" value="Bacteria"/>
</dbReference>
<evidence type="ECO:0000313" key="14">
    <source>
        <dbReference type="Proteomes" id="UP000053405"/>
    </source>
</evidence>
<dbReference type="RefSeq" id="WP_005938785.1">
    <property type="nucleotide sequence ID" value="NZ_ATVK01000047.1"/>
</dbReference>
<comment type="function">
    <text evidence="9">Participates actively in the response to hyperosmotic and heat shock by preventing the aggregation of stress-denatured proteins and by disaggregating proteins, also in an autonomous, DnaK-independent fashion. Unfolded proteins bind initially to DnaJ; upon interaction with the DnaJ-bound protein, DnaK hydrolyzes its bound ATP, resulting in the formation of a stable complex. GrpE releases ADP from DnaK; ATP binding to DnaK triggers the release of the substrate protein, thus completing the reaction cycle. Several rounds of ATP-dependent interactions between DnaJ, DnaK and GrpE are required for fully efficient folding. Also involved, together with DnaK and GrpE, in the DNA replication of plasmids through activation of initiation proteins.</text>
</comment>